<feature type="compositionally biased region" description="Polar residues" evidence="1">
    <location>
        <begin position="113"/>
        <end position="123"/>
    </location>
</feature>
<organism evidence="2 3">
    <name type="scientific">Actinokineospora auranticolor</name>
    <dbReference type="NCBI Taxonomy" id="155976"/>
    <lineage>
        <taxon>Bacteria</taxon>
        <taxon>Bacillati</taxon>
        <taxon>Actinomycetota</taxon>
        <taxon>Actinomycetes</taxon>
        <taxon>Pseudonocardiales</taxon>
        <taxon>Pseudonocardiaceae</taxon>
        <taxon>Actinokineospora</taxon>
    </lineage>
</organism>
<dbReference type="AlphaFoldDB" id="A0A2S6GH53"/>
<dbReference type="Proteomes" id="UP000239203">
    <property type="component" value="Unassembled WGS sequence"/>
</dbReference>
<dbReference type="RefSeq" id="WP_146108270.1">
    <property type="nucleotide sequence ID" value="NZ_CP154825.1"/>
</dbReference>
<comment type="caution">
    <text evidence="2">The sequence shown here is derived from an EMBL/GenBank/DDBJ whole genome shotgun (WGS) entry which is preliminary data.</text>
</comment>
<feature type="region of interest" description="Disordered" evidence="1">
    <location>
        <begin position="102"/>
        <end position="123"/>
    </location>
</feature>
<evidence type="ECO:0000313" key="3">
    <source>
        <dbReference type="Proteomes" id="UP000239203"/>
    </source>
</evidence>
<dbReference type="EMBL" id="PTIX01000019">
    <property type="protein sequence ID" value="PPK64535.1"/>
    <property type="molecule type" value="Genomic_DNA"/>
</dbReference>
<keyword evidence="3" id="KW-1185">Reference proteome</keyword>
<feature type="region of interest" description="Disordered" evidence="1">
    <location>
        <begin position="257"/>
        <end position="283"/>
    </location>
</feature>
<feature type="compositionally biased region" description="Polar residues" evidence="1">
    <location>
        <begin position="226"/>
        <end position="240"/>
    </location>
</feature>
<gene>
    <name evidence="2" type="ORF">CLV40_119102</name>
</gene>
<protein>
    <submittedName>
        <fullName evidence="2">Uncharacterized protein</fullName>
    </submittedName>
</protein>
<sequence>MARTSNASRLLLRFAVTAGLVVVAWVIGVLTADSASADTGITTQPIPVVQDSAVVAQAELVGTTTNRLIKVTAVTVSAIHNLVPTTHSEPVYTLAGPSPAAATMQAAPEQSAAHGTNSGPASASVHNAVPVVEVVLEVVPVVEVPEPQPVPAPEPKVEQPVKHVRQAVVAKAPRTVPPTPQRPNLTVPEQVAPSVPSTVPDDGPQAGTEKAPKSPTAPSAPVCPATSASTASPTHDNSGNARAFSGAMTGRHRLIPPLALGAAGDRAVEPPGHEAGLPTSTPD</sequence>
<evidence type="ECO:0000313" key="2">
    <source>
        <dbReference type="EMBL" id="PPK64535.1"/>
    </source>
</evidence>
<feature type="region of interest" description="Disordered" evidence="1">
    <location>
        <begin position="170"/>
        <end position="244"/>
    </location>
</feature>
<evidence type="ECO:0000256" key="1">
    <source>
        <dbReference type="SAM" id="MobiDB-lite"/>
    </source>
</evidence>
<name>A0A2S6GH53_9PSEU</name>
<reference evidence="2 3" key="1">
    <citation type="submission" date="2018-02" db="EMBL/GenBank/DDBJ databases">
        <title>Genomic Encyclopedia of Archaeal and Bacterial Type Strains, Phase II (KMG-II): from individual species to whole genera.</title>
        <authorList>
            <person name="Goeker M."/>
        </authorList>
    </citation>
    <scope>NUCLEOTIDE SEQUENCE [LARGE SCALE GENOMIC DNA]</scope>
    <source>
        <strain evidence="2 3">YU 961-1</strain>
    </source>
</reference>
<dbReference type="OrthoDB" id="9931278at2"/>
<proteinExistence type="predicted"/>
<accession>A0A2S6GH53</accession>